<dbReference type="InterPro" id="IPR003838">
    <property type="entry name" value="ABC3_permease_C"/>
</dbReference>
<evidence type="ECO:0000256" key="3">
    <source>
        <dbReference type="ARBA" id="ARBA00022692"/>
    </source>
</evidence>
<dbReference type="Pfam" id="PF12704">
    <property type="entry name" value="MacB_PCD"/>
    <property type="match status" value="1"/>
</dbReference>
<dbReference type="PANTHER" id="PTHR30572:SF4">
    <property type="entry name" value="ABC TRANSPORTER PERMEASE YTRF"/>
    <property type="match status" value="1"/>
</dbReference>
<evidence type="ECO:0000256" key="5">
    <source>
        <dbReference type="ARBA" id="ARBA00023136"/>
    </source>
</evidence>
<dbReference type="GO" id="GO:0005886">
    <property type="term" value="C:plasma membrane"/>
    <property type="evidence" value="ECO:0007669"/>
    <property type="project" value="UniProtKB-SubCell"/>
</dbReference>
<organism evidence="10 11">
    <name type="scientific">Cohnella zeiphila</name>
    <dbReference type="NCBI Taxonomy" id="2761120"/>
    <lineage>
        <taxon>Bacteria</taxon>
        <taxon>Bacillati</taxon>
        <taxon>Bacillota</taxon>
        <taxon>Bacilli</taxon>
        <taxon>Bacillales</taxon>
        <taxon>Paenibacillaceae</taxon>
        <taxon>Cohnella</taxon>
    </lineage>
</organism>
<feature type="domain" description="MacB-like periplasmic core" evidence="9">
    <location>
        <begin position="21"/>
        <end position="226"/>
    </location>
</feature>
<dbReference type="GO" id="GO:0022857">
    <property type="term" value="F:transmembrane transporter activity"/>
    <property type="evidence" value="ECO:0007669"/>
    <property type="project" value="TreeGrafter"/>
</dbReference>
<dbReference type="EMBL" id="JACJVO010000001">
    <property type="protein sequence ID" value="MBB6729358.1"/>
    <property type="molecule type" value="Genomic_DNA"/>
</dbReference>
<evidence type="ECO:0000256" key="6">
    <source>
        <dbReference type="ARBA" id="ARBA00038076"/>
    </source>
</evidence>
<protein>
    <submittedName>
        <fullName evidence="10">ABC transporter permease</fullName>
    </submittedName>
</protein>
<keyword evidence="3 7" id="KW-0812">Transmembrane</keyword>
<evidence type="ECO:0000256" key="2">
    <source>
        <dbReference type="ARBA" id="ARBA00022475"/>
    </source>
</evidence>
<evidence type="ECO:0000256" key="1">
    <source>
        <dbReference type="ARBA" id="ARBA00004651"/>
    </source>
</evidence>
<keyword evidence="2" id="KW-1003">Cell membrane</keyword>
<evidence type="ECO:0000259" key="9">
    <source>
        <dbReference type="Pfam" id="PF12704"/>
    </source>
</evidence>
<evidence type="ECO:0000313" key="10">
    <source>
        <dbReference type="EMBL" id="MBB6729358.1"/>
    </source>
</evidence>
<proteinExistence type="inferred from homology"/>
<name>A0A7X0SG58_9BACL</name>
<evidence type="ECO:0000256" key="4">
    <source>
        <dbReference type="ARBA" id="ARBA00022989"/>
    </source>
</evidence>
<dbReference type="RefSeq" id="WP_185127031.1">
    <property type="nucleotide sequence ID" value="NZ_JACJVO010000001.1"/>
</dbReference>
<keyword evidence="5 7" id="KW-0472">Membrane</keyword>
<dbReference type="AlphaFoldDB" id="A0A7X0SG58"/>
<dbReference type="Pfam" id="PF02687">
    <property type="entry name" value="FtsX"/>
    <property type="match status" value="1"/>
</dbReference>
<feature type="transmembrane region" description="Helical" evidence="7">
    <location>
        <begin position="266"/>
        <end position="290"/>
    </location>
</feature>
<comment type="caution">
    <text evidence="10">The sequence shown here is derived from an EMBL/GenBank/DDBJ whole genome shotgun (WGS) entry which is preliminary data.</text>
</comment>
<accession>A0A7X0SG58</accession>
<reference evidence="10 11" key="1">
    <citation type="submission" date="2020-08" db="EMBL/GenBank/DDBJ databases">
        <title>Cohnella phylogeny.</title>
        <authorList>
            <person name="Dunlap C."/>
        </authorList>
    </citation>
    <scope>NUCLEOTIDE SEQUENCE [LARGE SCALE GENOMIC DNA]</scope>
    <source>
        <strain evidence="10 11">CBP 2801</strain>
    </source>
</reference>
<evidence type="ECO:0000259" key="8">
    <source>
        <dbReference type="Pfam" id="PF02687"/>
    </source>
</evidence>
<comment type="similarity">
    <text evidence="6">Belongs to the ABC-4 integral membrane protein family.</text>
</comment>
<sequence length="388" mass="40948">MKLSQGVKMAWHSVSTQKMRTLLTVLGIMIGVASVTIMVAIGNGTAEQVKSQMQGLGTNMLTANVIGRGAVTSITLDDAKDLTDIDGVETYAPVISGSVTAKYKTNTYSASVQATTPSFADVRDYTVSEGRFIKDIDGAFSQKVAVVGSEVVSELSMSNPVGQTISLNGSLYTIVGVLASKGSTSAGSSDNVVIIPIQTARVALKTDAIRTIYVQVASSDKVDFVQTMLEFKLQQFFRNDENAYTVFNQSDLLETITAVSTSMSTMLTYVAAISLLVGGIGIMNMMLTSVTERTKEIGIRKSLGAKQRDILFQFLVEAGMIGGLGGLVGVIVGASGSKFAGKLMDSPASPSVNIMVLALIFSMGVGVLFGFLPARRASKLNPVDALRQ</sequence>
<keyword evidence="4 7" id="KW-1133">Transmembrane helix</keyword>
<evidence type="ECO:0000313" key="11">
    <source>
        <dbReference type="Proteomes" id="UP000564644"/>
    </source>
</evidence>
<dbReference type="InterPro" id="IPR025857">
    <property type="entry name" value="MacB_PCD"/>
</dbReference>
<gene>
    <name evidence="10" type="ORF">H7C18_00415</name>
</gene>
<feature type="domain" description="ABC3 transporter permease C-terminal" evidence="8">
    <location>
        <begin position="270"/>
        <end position="382"/>
    </location>
</feature>
<evidence type="ECO:0000256" key="7">
    <source>
        <dbReference type="SAM" id="Phobius"/>
    </source>
</evidence>
<dbReference type="InterPro" id="IPR050250">
    <property type="entry name" value="Macrolide_Exporter_MacB"/>
</dbReference>
<dbReference type="PANTHER" id="PTHR30572">
    <property type="entry name" value="MEMBRANE COMPONENT OF TRANSPORTER-RELATED"/>
    <property type="match status" value="1"/>
</dbReference>
<feature type="transmembrane region" description="Helical" evidence="7">
    <location>
        <begin position="310"/>
        <end position="332"/>
    </location>
</feature>
<feature type="transmembrane region" description="Helical" evidence="7">
    <location>
        <begin position="21"/>
        <end position="42"/>
    </location>
</feature>
<keyword evidence="11" id="KW-1185">Reference proteome</keyword>
<dbReference type="Proteomes" id="UP000564644">
    <property type="component" value="Unassembled WGS sequence"/>
</dbReference>
<comment type="subcellular location">
    <subcellularLocation>
        <location evidence="1">Cell membrane</location>
        <topology evidence="1">Multi-pass membrane protein</topology>
    </subcellularLocation>
</comment>
<feature type="transmembrane region" description="Helical" evidence="7">
    <location>
        <begin position="352"/>
        <end position="372"/>
    </location>
</feature>